<keyword evidence="1 4" id="KW-0808">Transferase</keyword>
<evidence type="ECO:0000313" key="5">
    <source>
        <dbReference type="Proteomes" id="UP000077881"/>
    </source>
</evidence>
<dbReference type="Proteomes" id="UP000077881">
    <property type="component" value="Unassembled WGS sequence"/>
</dbReference>
<protein>
    <submittedName>
        <fullName evidence="4">GCN5 family acetyltransferase</fullName>
    </submittedName>
</protein>
<dbReference type="CDD" id="cd04301">
    <property type="entry name" value="NAT_SF"/>
    <property type="match status" value="1"/>
</dbReference>
<dbReference type="InterPro" id="IPR016181">
    <property type="entry name" value="Acyl_CoA_acyltransferase"/>
</dbReference>
<evidence type="ECO:0000259" key="3">
    <source>
        <dbReference type="PROSITE" id="PS51186"/>
    </source>
</evidence>
<name>A0A177ZHE3_9BACI</name>
<keyword evidence="2" id="KW-0012">Acyltransferase</keyword>
<dbReference type="OrthoDB" id="2900974at2"/>
<gene>
    <name evidence="4" type="ORF">ABB05_19650</name>
</gene>
<dbReference type="PROSITE" id="PS51186">
    <property type="entry name" value="GNAT"/>
    <property type="match status" value="1"/>
</dbReference>
<evidence type="ECO:0000256" key="1">
    <source>
        <dbReference type="ARBA" id="ARBA00022679"/>
    </source>
</evidence>
<dbReference type="STRING" id="217031.ABB05_19650"/>
<dbReference type="InterPro" id="IPR050832">
    <property type="entry name" value="Bact_Acetyltransf"/>
</dbReference>
<dbReference type="RefSeq" id="WP_064468765.1">
    <property type="nucleotide sequence ID" value="NZ_LDJR01000060.1"/>
</dbReference>
<proteinExistence type="predicted"/>
<evidence type="ECO:0000256" key="2">
    <source>
        <dbReference type="ARBA" id="ARBA00023315"/>
    </source>
</evidence>
<dbReference type="Pfam" id="PF00583">
    <property type="entry name" value="Acetyltransf_1"/>
    <property type="match status" value="1"/>
</dbReference>
<dbReference type="AlphaFoldDB" id="A0A177ZHE3"/>
<dbReference type="SUPFAM" id="SSF55729">
    <property type="entry name" value="Acyl-CoA N-acyltransferases (Nat)"/>
    <property type="match status" value="1"/>
</dbReference>
<organism evidence="4 5">
    <name type="scientific">Lederbergia galactosidilytica</name>
    <dbReference type="NCBI Taxonomy" id="217031"/>
    <lineage>
        <taxon>Bacteria</taxon>
        <taxon>Bacillati</taxon>
        <taxon>Bacillota</taxon>
        <taxon>Bacilli</taxon>
        <taxon>Bacillales</taxon>
        <taxon>Bacillaceae</taxon>
        <taxon>Lederbergia</taxon>
    </lineage>
</organism>
<dbReference type="InterPro" id="IPR000182">
    <property type="entry name" value="GNAT_dom"/>
</dbReference>
<comment type="caution">
    <text evidence="4">The sequence shown here is derived from an EMBL/GenBank/DDBJ whole genome shotgun (WGS) entry which is preliminary data.</text>
</comment>
<dbReference type="PANTHER" id="PTHR43877">
    <property type="entry name" value="AMINOALKYLPHOSPHONATE N-ACETYLTRANSFERASE-RELATED-RELATED"/>
    <property type="match status" value="1"/>
</dbReference>
<reference evidence="4 5" key="1">
    <citation type="submission" date="2015-05" db="EMBL/GenBank/DDBJ databases">
        <title>Comparison of genome.</title>
        <authorList>
            <person name="Zheng Z."/>
            <person name="Sun M."/>
        </authorList>
    </citation>
    <scope>NUCLEOTIDE SEQUENCE [LARGE SCALE GENOMIC DNA]</scope>
    <source>
        <strain evidence="4 5">G25-74</strain>
    </source>
</reference>
<accession>A0A177ZHE3</accession>
<dbReference type="PATRIC" id="fig|217031.6.peg.4265"/>
<feature type="domain" description="N-acetyltransferase" evidence="3">
    <location>
        <begin position="3"/>
        <end position="142"/>
    </location>
</feature>
<dbReference type="EMBL" id="LDJR01000060">
    <property type="protein sequence ID" value="OAK67366.1"/>
    <property type="molecule type" value="Genomic_DNA"/>
</dbReference>
<sequence length="142" mass="16202">MTNHIRLATVYDAEELSILNQEFNGGTRRSSFEIKDRLVQGKELVAVASENDKLVGFACAQYFTSFCYDEPQGEITEMYVRESARRKGIATSLIAILEKKLQDLQVREVKILTGTNNLEALQTYTKSHYAKQEETVLFKELD</sequence>
<keyword evidence="5" id="KW-1185">Reference proteome</keyword>
<dbReference type="Gene3D" id="3.40.630.30">
    <property type="match status" value="1"/>
</dbReference>
<evidence type="ECO:0000313" key="4">
    <source>
        <dbReference type="EMBL" id="OAK67366.1"/>
    </source>
</evidence>
<dbReference type="GO" id="GO:0016747">
    <property type="term" value="F:acyltransferase activity, transferring groups other than amino-acyl groups"/>
    <property type="evidence" value="ECO:0007669"/>
    <property type="project" value="InterPro"/>
</dbReference>